<feature type="domain" description="NAD-dependent epimerase/dehydratase" evidence="3">
    <location>
        <begin position="148"/>
        <end position="281"/>
    </location>
</feature>
<evidence type="ECO:0000256" key="2">
    <source>
        <dbReference type="ARBA" id="ARBA00023445"/>
    </source>
</evidence>
<dbReference type="InterPro" id="IPR050425">
    <property type="entry name" value="NAD(P)_dehydrat-like"/>
</dbReference>
<dbReference type="Gene3D" id="3.40.50.720">
    <property type="entry name" value="NAD(P)-binding Rossmann-like Domain"/>
    <property type="match status" value="1"/>
</dbReference>
<accession>A0A0W0G3Q9</accession>
<dbReference type="InterPro" id="IPR001509">
    <property type="entry name" value="Epimerase_deHydtase"/>
</dbReference>
<dbReference type="EMBL" id="LATX01001222">
    <property type="protein sequence ID" value="KTB43230.1"/>
    <property type="molecule type" value="Genomic_DNA"/>
</dbReference>
<comment type="caution">
    <text evidence="4">The sequence shown here is derived from an EMBL/GenBank/DDBJ whole genome shotgun (WGS) entry which is preliminary data.</text>
</comment>
<dbReference type="SUPFAM" id="SSF51735">
    <property type="entry name" value="NAD(P)-binding Rossmann-fold domains"/>
    <property type="match status" value="1"/>
</dbReference>
<reference evidence="4 5" key="1">
    <citation type="submission" date="2015-12" db="EMBL/GenBank/DDBJ databases">
        <title>Draft genome sequence of Moniliophthora roreri, the causal agent of frosty pod rot of cacao.</title>
        <authorList>
            <person name="Aime M.C."/>
            <person name="Diaz-Valderrama J.R."/>
            <person name="Kijpornyongpan T."/>
            <person name="Phillips-Mora W."/>
        </authorList>
    </citation>
    <scope>NUCLEOTIDE SEQUENCE [LARGE SCALE GENOMIC DNA]</scope>
    <source>
        <strain evidence="4 5">MCA 2952</strain>
    </source>
</reference>
<protein>
    <recommendedName>
        <fullName evidence="3">NAD-dependent epimerase/dehydratase domain-containing protein</fullName>
    </recommendedName>
</protein>
<proteinExistence type="inferred from homology"/>
<organism evidence="4 5">
    <name type="scientific">Moniliophthora roreri</name>
    <name type="common">Frosty pod rot fungus</name>
    <name type="synonym">Monilia roreri</name>
    <dbReference type="NCBI Taxonomy" id="221103"/>
    <lineage>
        <taxon>Eukaryota</taxon>
        <taxon>Fungi</taxon>
        <taxon>Dikarya</taxon>
        <taxon>Basidiomycota</taxon>
        <taxon>Agaricomycotina</taxon>
        <taxon>Agaricomycetes</taxon>
        <taxon>Agaricomycetidae</taxon>
        <taxon>Agaricales</taxon>
        <taxon>Marasmiineae</taxon>
        <taxon>Marasmiaceae</taxon>
        <taxon>Moniliophthora</taxon>
    </lineage>
</organism>
<dbReference type="Pfam" id="PF01370">
    <property type="entry name" value="Epimerase"/>
    <property type="match status" value="1"/>
</dbReference>
<gene>
    <name evidence="4" type="ORF">WG66_4199</name>
</gene>
<keyword evidence="1" id="KW-0560">Oxidoreductase</keyword>
<name>A0A0W0G3Q9_MONRR</name>
<dbReference type="AlphaFoldDB" id="A0A0W0G3Q9"/>
<evidence type="ECO:0000313" key="4">
    <source>
        <dbReference type="EMBL" id="KTB43230.1"/>
    </source>
</evidence>
<dbReference type="Proteomes" id="UP000054988">
    <property type="component" value="Unassembled WGS sequence"/>
</dbReference>
<evidence type="ECO:0000313" key="5">
    <source>
        <dbReference type="Proteomes" id="UP000054988"/>
    </source>
</evidence>
<dbReference type="InterPro" id="IPR036291">
    <property type="entry name" value="NAD(P)-bd_dom_sf"/>
</dbReference>
<evidence type="ECO:0000256" key="1">
    <source>
        <dbReference type="ARBA" id="ARBA00023002"/>
    </source>
</evidence>
<dbReference type="PANTHER" id="PTHR10366:SF564">
    <property type="entry name" value="STEROL-4-ALPHA-CARBOXYLATE 3-DEHYDROGENASE, DECARBOXYLATING"/>
    <property type="match status" value="1"/>
</dbReference>
<evidence type="ECO:0000259" key="3">
    <source>
        <dbReference type="Pfam" id="PF01370"/>
    </source>
</evidence>
<dbReference type="GO" id="GO:0016616">
    <property type="term" value="F:oxidoreductase activity, acting on the CH-OH group of donors, NAD or NADP as acceptor"/>
    <property type="evidence" value="ECO:0007669"/>
    <property type="project" value="TreeGrafter"/>
</dbReference>
<sequence length="421" mass="46801">MAWSLLVSGKVSMNRLSAAIEKADRNFGKCLKRLTSEDIHPTRDTDQISYFFSRLFSRIRPPTDIMTDVQKVLVRGYEDLWITTEPLKAGTQCEGKLINCIQDELDIDTSVYRVVRSSEKASELGKLFASYGDRFEAVVVSDVLAGDFSQALTGVSAVIHTASPVTWMNVKDPKELLDPAIEGTLNVLRASTIAGVNRFILTSSIVSTMNLTLGGPWVDKTYGPEDWNPVTYEDAVSGKVQGMLLYAASKALQEKAAWDFAKQHPELKLTSINPTMIFGPIMQPLSSVESLQGSPRLFWDMIAKNVIYPDSIPLCCDVRDAAAVHVEVLGNEATFQKRILIGKEKYTMWKGAKLISEKRTELAGRLPQLPETDPAKEMPICNIDSSQVEELGIKFRTFEESLLEMIDQLLALDKLKGETRA</sequence>
<dbReference type="PANTHER" id="PTHR10366">
    <property type="entry name" value="NAD DEPENDENT EPIMERASE/DEHYDRATASE"/>
    <property type="match status" value="1"/>
</dbReference>
<dbReference type="eggNOG" id="KOG1502">
    <property type="taxonomic scope" value="Eukaryota"/>
</dbReference>
<comment type="similarity">
    <text evidence="2">Belongs to the NAD(P)-dependent epimerase/dehydratase family. Dihydroflavonol-4-reductase subfamily.</text>
</comment>